<dbReference type="Proteomes" id="UP001162992">
    <property type="component" value="Chromosome 15"/>
</dbReference>
<protein>
    <submittedName>
        <fullName evidence="1">Uncharacterized protein</fullName>
    </submittedName>
</protein>
<name>A0ACC2BFD7_DIPCM</name>
<dbReference type="EMBL" id="CM055106">
    <property type="protein sequence ID" value="KAJ7528443.1"/>
    <property type="molecule type" value="Genomic_DNA"/>
</dbReference>
<organism evidence="1 2">
    <name type="scientific">Diphasiastrum complanatum</name>
    <name type="common">Issler's clubmoss</name>
    <name type="synonym">Lycopodium complanatum</name>
    <dbReference type="NCBI Taxonomy" id="34168"/>
    <lineage>
        <taxon>Eukaryota</taxon>
        <taxon>Viridiplantae</taxon>
        <taxon>Streptophyta</taxon>
        <taxon>Embryophyta</taxon>
        <taxon>Tracheophyta</taxon>
        <taxon>Lycopodiopsida</taxon>
        <taxon>Lycopodiales</taxon>
        <taxon>Lycopodiaceae</taxon>
        <taxon>Lycopodioideae</taxon>
        <taxon>Diphasiastrum</taxon>
    </lineage>
</organism>
<evidence type="ECO:0000313" key="2">
    <source>
        <dbReference type="Proteomes" id="UP001162992"/>
    </source>
</evidence>
<gene>
    <name evidence="1" type="ORF">O6H91_15G004000</name>
</gene>
<comment type="caution">
    <text evidence="1">The sequence shown here is derived from an EMBL/GenBank/DDBJ whole genome shotgun (WGS) entry which is preliminary data.</text>
</comment>
<reference evidence="2" key="1">
    <citation type="journal article" date="2024" name="Proc. Natl. Acad. Sci. U.S.A.">
        <title>Extraordinary preservation of gene collinearity over three hundred million years revealed in homosporous lycophytes.</title>
        <authorList>
            <person name="Li C."/>
            <person name="Wickell D."/>
            <person name="Kuo L.Y."/>
            <person name="Chen X."/>
            <person name="Nie B."/>
            <person name="Liao X."/>
            <person name="Peng D."/>
            <person name="Ji J."/>
            <person name="Jenkins J."/>
            <person name="Williams M."/>
            <person name="Shu S."/>
            <person name="Plott C."/>
            <person name="Barry K."/>
            <person name="Rajasekar S."/>
            <person name="Grimwood J."/>
            <person name="Han X."/>
            <person name="Sun S."/>
            <person name="Hou Z."/>
            <person name="He W."/>
            <person name="Dai G."/>
            <person name="Sun C."/>
            <person name="Schmutz J."/>
            <person name="Leebens-Mack J.H."/>
            <person name="Li F.W."/>
            <person name="Wang L."/>
        </authorList>
    </citation>
    <scope>NUCLEOTIDE SEQUENCE [LARGE SCALE GENOMIC DNA]</scope>
    <source>
        <strain evidence="2">cv. PW_Plant_1</strain>
    </source>
</reference>
<evidence type="ECO:0000313" key="1">
    <source>
        <dbReference type="EMBL" id="KAJ7528443.1"/>
    </source>
</evidence>
<proteinExistence type="predicted"/>
<sequence length="542" mass="62339">MDSSYSLHSHILKTSPSDKSFFVLWVVAWALVSAWWLFMHRFRQRHSKGPKTWPILGCIPEQAKNFDKLHDWLLHYFRATSTYSVPMVTINNTFTVDPANVEHILKTNFSNYPKGAKIRERFEPVLGNGIFNVDGDLWWHQRKVAILEFSSSKLRDYSIHAFRDQALKLVEVLWKFAKRGETVDLQDLFMRLTLDSICKVGFGVDVGCLSPLLPKVPFATAFDEANELVIKRYIDVFWKLKRALNVGSEARLRQCVQVIDSFLYKVIETRKVELNCANAIDHGEVKADLLSRFMSKDGEEVYSDKMLRDIVINFIIAGRDTTALTLSWFFSLLCKHPHVVEKILSEVAEVLGENASEHNGESETDKISEHKLHGQERGLGDDIVQFAQMLNYQTLNKMHYLHAALTETLRLYPAVPLETKEVAADDVLPDGTQLKGGNWVSYVPYSMGRLEQLWGPDVNEFKPERWLRNGTFQPQSPFKLTAFQAGPRICLGKDSAYLQMKMTAVLLLRFFQFQLVDHRQIDYRMMVVLYIASGLEVHVSQR</sequence>
<accession>A0ACC2BFD7</accession>
<keyword evidence="2" id="KW-1185">Reference proteome</keyword>